<evidence type="ECO:0000256" key="1">
    <source>
        <dbReference type="SAM" id="Phobius"/>
    </source>
</evidence>
<dbReference type="Proteomes" id="UP000552700">
    <property type="component" value="Unassembled WGS sequence"/>
</dbReference>
<proteinExistence type="predicted"/>
<keyword evidence="1" id="KW-0812">Transmembrane</keyword>
<accession>A0A841IYM7</accession>
<keyword evidence="1" id="KW-1133">Transmembrane helix</keyword>
<comment type="caution">
    <text evidence="2">The sequence shown here is derived from an EMBL/GenBank/DDBJ whole genome shotgun (WGS) entry which is preliminary data.</text>
</comment>
<sequence length="46" mass="5105">MNRPATKEDLREALKQSTRRITITFSIMMACLVVVISAIWTASHGG</sequence>
<dbReference type="EMBL" id="JACIJP010000002">
    <property type="protein sequence ID" value="MBB6124059.1"/>
    <property type="molecule type" value="Genomic_DNA"/>
</dbReference>
<reference evidence="2 3" key="1">
    <citation type="submission" date="2020-08" db="EMBL/GenBank/DDBJ databases">
        <title>Genomic Encyclopedia of Type Strains, Phase IV (KMG-IV): sequencing the most valuable type-strain genomes for metagenomic binning, comparative biology and taxonomic classification.</title>
        <authorList>
            <person name="Goeker M."/>
        </authorList>
    </citation>
    <scope>NUCLEOTIDE SEQUENCE [LARGE SCALE GENOMIC DNA]</scope>
    <source>
        <strain evidence="2 3">DSM 102255</strain>
    </source>
</reference>
<keyword evidence="1" id="KW-0472">Membrane</keyword>
<dbReference type="PROSITE" id="PS51257">
    <property type="entry name" value="PROKAR_LIPOPROTEIN"/>
    <property type="match status" value="1"/>
</dbReference>
<gene>
    <name evidence="2" type="ORF">FHS92_001788</name>
</gene>
<protein>
    <submittedName>
        <fullName evidence="2">Uncharacterized protein</fullName>
    </submittedName>
</protein>
<evidence type="ECO:0000313" key="2">
    <source>
        <dbReference type="EMBL" id="MBB6124059.1"/>
    </source>
</evidence>
<feature type="transmembrane region" description="Helical" evidence="1">
    <location>
        <begin position="21"/>
        <end position="42"/>
    </location>
</feature>
<dbReference type="AlphaFoldDB" id="A0A841IYM7"/>
<name>A0A841IYM7_9SPHN</name>
<evidence type="ECO:0000313" key="3">
    <source>
        <dbReference type="Proteomes" id="UP000552700"/>
    </source>
</evidence>
<keyword evidence="3" id="KW-1185">Reference proteome</keyword>
<organism evidence="2 3">
    <name type="scientific">Sphingobium subterraneum</name>
    <dbReference type="NCBI Taxonomy" id="627688"/>
    <lineage>
        <taxon>Bacteria</taxon>
        <taxon>Pseudomonadati</taxon>
        <taxon>Pseudomonadota</taxon>
        <taxon>Alphaproteobacteria</taxon>
        <taxon>Sphingomonadales</taxon>
        <taxon>Sphingomonadaceae</taxon>
        <taxon>Sphingobium</taxon>
    </lineage>
</organism>